<dbReference type="SUPFAM" id="SSF55961">
    <property type="entry name" value="Bet v1-like"/>
    <property type="match status" value="1"/>
</dbReference>
<dbReference type="PROSITE" id="PS51296">
    <property type="entry name" value="RIESKE"/>
    <property type="match status" value="1"/>
</dbReference>
<dbReference type="Gene3D" id="2.102.10.10">
    <property type="entry name" value="Rieske [2Fe-2S] iron-sulphur domain"/>
    <property type="match status" value="1"/>
</dbReference>
<dbReference type="Gene3D" id="3.90.380.10">
    <property type="entry name" value="Naphthalene 1,2-dioxygenase Alpha Subunit, Chain A, domain 1"/>
    <property type="match status" value="1"/>
</dbReference>
<reference evidence="7 8" key="1">
    <citation type="submission" date="2018-04" db="EMBL/GenBank/DDBJ databases">
        <title>Genomic Encyclopedia of Type Strains, Phase IV (KMG-IV): sequencing the most valuable type-strain genomes for metagenomic binning, comparative biology and taxonomic classification.</title>
        <authorList>
            <person name="Goeker M."/>
        </authorList>
    </citation>
    <scope>NUCLEOTIDE SEQUENCE [LARGE SCALE GENOMIC DNA]</scope>
    <source>
        <strain evidence="7 8">DSM 10065</strain>
    </source>
</reference>
<evidence type="ECO:0000259" key="6">
    <source>
        <dbReference type="PROSITE" id="PS51296"/>
    </source>
</evidence>
<dbReference type="AlphaFoldDB" id="A0A2U1CK85"/>
<dbReference type="Pfam" id="PF00355">
    <property type="entry name" value="Rieske"/>
    <property type="match status" value="1"/>
</dbReference>
<evidence type="ECO:0000256" key="3">
    <source>
        <dbReference type="ARBA" id="ARBA00023002"/>
    </source>
</evidence>
<keyword evidence="1" id="KW-0001">2Fe-2S</keyword>
<dbReference type="InterPro" id="IPR036922">
    <property type="entry name" value="Rieske_2Fe-2S_sf"/>
</dbReference>
<dbReference type="GO" id="GO:0008168">
    <property type="term" value="F:methyltransferase activity"/>
    <property type="evidence" value="ECO:0007669"/>
    <property type="project" value="UniProtKB-KW"/>
</dbReference>
<dbReference type="CDD" id="cd08878">
    <property type="entry name" value="RHO_alpha_C_DMO-like"/>
    <property type="match status" value="1"/>
</dbReference>
<keyword evidence="7" id="KW-0489">Methyltransferase</keyword>
<organism evidence="7 8">
    <name type="scientific">Pusillimonas noertemannii</name>
    <dbReference type="NCBI Taxonomy" id="305977"/>
    <lineage>
        <taxon>Bacteria</taxon>
        <taxon>Pseudomonadati</taxon>
        <taxon>Pseudomonadota</taxon>
        <taxon>Betaproteobacteria</taxon>
        <taxon>Burkholderiales</taxon>
        <taxon>Alcaligenaceae</taxon>
        <taxon>Pusillimonas</taxon>
    </lineage>
</organism>
<feature type="domain" description="Rieske" evidence="6">
    <location>
        <begin position="9"/>
        <end position="112"/>
    </location>
</feature>
<dbReference type="PANTHER" id="PTHR21266">
    <property type="entry name" value="IRON-SULFUR DOMAIN CONTAINING PROTEIN"/>
    <property type="match status" value="1"/>
</dbReference>
<evidence type="ECO:0000256" key="5">
    <source>
        <dbReference type="ARBA" id="ARBA00023014"/>
    </source>
</evidence>
<keyword evidence="2" id="KW-0479">Metal-binding</keyword>
<keyword evidence="4" id="KW-0408">Iron</keyword>
<dbReference type="InterPro" id="IPR050584">
    <property type="entry name" value="Cholesterol_7-desaturase"/>
</dbReference>
<keyword evidence="8" id="KW-1185">Reference proteome</keyword>
<dbReference type="Pfam" id="PF19112">
    <property type="entry name" value="VanA_C"/>
    <property type="match status" value="1"/>
</dbReference>
<evidence type="ECO:0000313" key="8">
    <source>
        <dbReference type="Proteomes" id="UP000246145"/>
    </source>
</evidence>
<gene>
    <name evidence="7" type="ORF">C7440_2981</name>
</gene>
<dbReference type="GO" id="GO:0004497">
    <property type="term" value="F:monooxygenase activity"/>
    <property type="evidence" value="ECO:0007669"/>
    <property type="project" value="UniProtKB-KW"/>
</dbReference>
<comment type="caution">
    <text evidence="7">The sequence shown here is derived from an EMBL/GenBank/DDBJ whole genome shotgun (WGS) entry which is preliminary data.</text>
</comment>
<dbReference type="SUPFAM" id="SSF50022">
    <property type="entry name" value="ISP domain"/>
    <property type="match status" value="1"/>
</dbReference>
<keyword evidence="3" id="KW-0560">Oxidoreductase</keyword>
<dbReference type="InterPro" id="IPR044043">
    <property type="entry name" value="VanA_C_cat"/>
</dbReference>
<evidence type="ECO:0000256" key="4">
    <source>
        <dbReference type="ARBA" id="ARBA00023004"/>
    </source>
</evidence>
<dbReference type="PANTHER" id="PTHR21266:SF60">
    <property type="entry name" value="3-KETOSTEROID-9-ALPHA-MONOOXYGENASE, OXYGENASE COMPONENT"/>
    <property type="match status" value="1"/>
</dbReference>
<evidence type="ECO:0000256" key="1">
    <source>
        <dbReference type="ARBA" id="ARBA00022714"/>
    </source>
</evidence>
<dbReference type="Proteomes" id="UP000246145">
    <property type="component" value="Unassembled WGS sequence"/>
</dbReference>
<dbReference type="GO" id="GO:0046872">
    <property type="term" value="F:metal ion binding"/>
    <property type="evidence" value="ECO:0007669"/>
    <property type="project" value="UniProtKB-KW"/>
</dbReference>
<name>A0A2U1CK85_9BURK</name>
<protein>
    <submittedName>
        <fullName evidence="7">Vanillate O-demethylase monooxygenase subunit</fullName>
    </submittedName>
</protein>
<dbReference type="GO" id="GO:0032259">
    <property type="term" value="P:methylation"/>
    <property type="evidence" value="ECO:0007669"/>
    <property type="project" value="UniProtKB-KW"/>
</dbReference>
<keyword evidence="7" id="KW-0503">Monooxygenase</keyword>
<keyword evidence="5" id="KW-0411">Iron-sulfur</keyword>
<sequence>MSNFLRNTWYAVGWSSEITGDLFSRTLLNESILIYRLPDGSPVALDNRCPHRFAPLDCGKLLADGVVQCGYHGLKFDRTGHCIANPMGKGKVPSRTKVRSYPIIERHQLLWIWMGHPDAADPASIPDYSYITDDSLDQANIGNYLRVQANYQLIIDNLMDLTHVGILHEGSLGNESMLAGQLELVESGNDVCANLWMPQSEAPPYLRNRGPIIDQWLDMRWTCPSSLSLNIGGTASGEPIERPSNFNAIHILTPETEYSTHYFYGTHGRLNPDDTIEQMRKLQTHAFLEEDLPMIEKCAAMMGPTQDFWASKPILLESDAAAVRSRRILDRAIAQEAASTCVAHTTE</sequence>
<evidence type="ECO:0000313" key="7">
    <source>
        <dbReference type="EMBL" id="PVY61429.1"/>
    </source>
</evidence>
<dbReference type="EMBL" id="QEKO01000004">
    <property type="protein sequence ID" value="PVY61429.1"/>
    <property type="molecule type" value="Genomic_DNA"/>
</dbReference>
<keyword evidence="7" id="KW-0808">Transferase</keyword>
<evidence type="ECO:0000256" key="2">
    <source>
        <dbReference type="ARBA" id="ARBA00022723"/>
    </source>
</evidence>
<dbReference type="InterPro" id="IPR017941">
    <property type="entry name" value="Rieske_2Fe-2S"/>
</dbReference>
<proteinExistence type="predicted"/>
<accession>A0A2U1CK85</accession>
<dbReference type="GO" id="GO:0051537">
    <property type="term" value="F:2 iron, 2 sulfur cluster binding"/>
    <property type="evidence" value="ECO:0007669"/>
    <property type="project" value="UniProtKB-KW"/>
</dbReference>